<dbReference type="Proteomes" id="UP000054903">
    <property type="component" value="Unassembled WGS sequence"/>
</dbReference>
<accession>A0A158AE72</accession>
<keyword evidence="3" id="KW-1185">Reference proteome</keyword>
<evidence type="ECO:0000313" key="2">
    <source>
        <dbReference type="EMBL" id="SAK56152.1"/>
    </source>
</evidence>
<feature type="compositionally biased region" description="Basic residues" evidence="1">
    <location>
        <begin position="50"/>
        <end position="59"/>
    </location>
</feature>
<feature type="region of interest" description="Disordered" evidence="1">
    <location>
        <begin position="36"/>
        <end position="59"/>
    </location>
</feature>
<organism evidence="2 3">
    <name type="scientific">Caballeronia fortuita</name>
    <dbReference type="NCBI Taxonomy" id="1777138"/>
    <lineage>
        <taxon>Bacteria</taxon>
        <taxon>Pseudomonadati</taxon>
        <taxon>Pseudomonadota</taxon>
        <taxon>Betaproteobacteria</taxon>
        <taxon>Burkholderiales</taxon>
        <taxon>Burkholderiaceae</taxon>
        <taxon>Caballeronia</taxon>
    </lineage>
</organism>
<name>A0A158AE72_9BURK</name>
<proteinExistence type="predicted"/>
<dbReference type="AlphaFoldDB" id="A0A158AE72"/>
<gene>
    <name evidence="2" type="ORF">AWB77_01690</name>
</gene>
<dbReference type="STRING" id="1777138.AWB77_01690"/>
<reference evidence="2" key="1">
    <citation type="submission" date="2016-01" db="EMBL/GenBank/DDBJ databases">
        <authorList>
            <person name="Peeters C."/>
        </authorList>
    </citation>
    <scope>NUCLEOTIDE SEQUENCE</scope>
    <source>
        <strain evidence="2">LMG 29320</strain>
    </source>
</reference>
<comment type="caution">
    <text evidence="2">The sequence shown here is derived from an EMBL/GenBank/DDBJ whole genome shotgun (WGS) entry which is preliminary data.</text>
</comment>
<dbReference type="EMBL" id="FCNX02000003">
    <property type="protein sequence ID" value="SAK56152.1"/>
    <property type="molecule type" value="Genomic_DNA"/>
</dbReference>
<evidence type="ECO:0000256" key="1">
    <source>
        <dbReference type="SAM" id="MobiDB-lite"/>
    </source>
</evidence>
<sequence>MKNPWTKKNPFLSMWLSGANAIIGSTRGRATAQAKRQASTILTAALTPPRKPKKRRARR</sequence>
<evidence type="ECO:0000313" key="3">
    <source>
        <dbReference type="Proteomes" id="UP000054903"/>
    </source>
</evidence>
<protein>
    <submittedName>
        <fullName evidence="2">Uncharacterized protein</fullName>
    </submittedName>
</protein>